<dbReference type="Pfam" id="PF07536">
    <property type="entry name" value="HWE_HK"/>
    <property type="match status" value="1"/>
</dbReference>
<dbReference type="Pfam" id="PF08448">
    <property type="entry name" value="PAS_4"/>
    <property type="match status" value="1"/>
</dbReference>
<keyword evidence="9" id="KW-0812">Transmembrane</keyword>
<dbReference type="InterPro" id="IPR011102">
    <property type="entry name" value="Sig_transdc_His_kinase_HWE"/>
</dbReference>
<evidence type="ECO:0000313" key="11">
    <source>
        <dbReference type="EMBL" id="SCM75785.1"/>
    </source>
</evidence>
<keyword evidence="7 11" id="KW-0418">Kinase</keyword>
<proteinExistence type="predicted"/>
<evidence type="ECO:0000256" key="5">
    <source>
        <dbReference type="ARBA" id="ARBA00022679"/>
    </source>
</evidence>
<dbReference type="EC" id="2.7.13.3" evidence="2"/>
<keyword evidence="6" id="KW-0547">Nucleotide-binding</keyword>
<dbReference type="Gene3D" id="3.30.450.20">
    <property type="entry name" value="PAS domain"/>
    <property type="match status" value="1"/>
</dbReference>
<dbReference type="GO" id="GO:0005524">
    <property type="term" value="F:ATP binding"/>
    <property type="evidence" value="ECO:0007669"/>
    <property type="project" value="UniProtKB-KW"/>
</dbReference>
<evidence type="ECO:0000256" key="7">
    <source>
        <dbReference type="ARBA" id="ARBA00022777"/>
    </source>
</evidence>
<evidence type="ECO:0000256" key="8">
    <source>
        <dbReference type="ARBA" id="ARBA00022840"/>
    </source>
</evidence>
<dbReference type="NCBIfam" id="TIGR00229">
    <property type="entry name" value="sensory_box"/>
    <property type="match status" value="1"/>
</dbReference>
<reference evidence="11" key="1">
    <citation type="submission" date="2016-08" db="EMBL/GenBank/DDBJ databases">
        <authorList>
            <person name="Seilhamer J.J."/>
        </authorList>
    </citation>
    <scope>NUCLEOTIDE SEQUENCE</scope>
    <source>
        <strain evidence="11">86</strain>
    </source>
</reference>
<feature type="domain" description="Signal transduction histidine kinase HWE region" evidence="10">
    <location>
        <begin position="274"/>
        <end position="356"/>
    </location>
</feature>
<dbReference type="PANTHER" id="PTHR41523">
    <property type="entry name" value="TWO-COMPONENT SYSTEM SENSOR PROTEIN"/>
    <property type="match status" value="1"/>
</dbReference>
<evidence type="ECO:0000256" key="3">
    <source>
        <dbReference type="ARBA" id="ARBA00021740"/>
    </source>
</evidence>
<name>A0A212LE32_9HYPH</name>
<dbReference type="InterPro" id="IPR000014">
    <property type="entry name" value="PAS"/>
</dbReference>
<keyword evidence="5" id="KW-0808">Transferase</keyword>
<comment type="catalytic activity">
    <reaction evidence="1">
        <text>ATP + protein L-histidine = ADP + protein N-phospho-L-histidine.</text>
        <dbReference type="EC" id="2.7.13.3"/>
    </reaction>
</comment>
<keyword evidence="9" id="KW-1133">Transmembrane helix</keyword>
<evidence type="ECO:0000256" key="6">
    <source>
        <dbReference type="ARBA" id="ARBA00022741"/>
    </source>
</evidence>
<organism evidence="11">
    <name type="scientific">uncultured Pleomorphomonas sp</name>
    <dbReference type="NCBI Taxonomy" id="442121"/>
    <lineage>
        <taxon>Bacteria</taxon>
        <taxon>Pseudomonadati</taxon>
        <taxon>Pseudomonadota</taxon>
        <taxon>Alphaproteobacteria</taxon>
        <taxon>Hyphomicrobiales</taxon>
        <taxon>Pleomorphomonadaceae</taxon>
        <taxon>Pleomorphomonas</taxon>
        <taxon>environmental samples</taxon>
    </lineage>
</organism>
<keyword evidence="4" id="KW-0597">Phosphoprotein</keyword>
<dbReference type="EMBL" id="FMJD01000007">
    <property type="protein sequence ID" value="SCM75785.1"/>
    <property type="molecule type" value="Genomic_DNA"/>
</dbReference>
<gene>
    <name evidence="11" type="ORF">KL86PLE_30232</name>
</gene>
<feature type="transmembrane region" description="Helical" evidence="9">
    <location>
        <begin position="12"/>
        <end position="33"/>
    </location>
</feature>
<feature type="transmembrane region" description="Helical" evidence="9">
    <location>
        <begin position="73"/>
        <end position="96"/>
    </location>
</feature>
<keyword evidence="8" id="KW-0067">ATP-binding</keyword>
<evidence type="ECO:0000256" key="1">
    <source>
        <dbReference type="ARBA" id="ARBA00000085"/>
    </source>
</evidence>
<dbReference type="PANTHER" id="PTHR41523:SF7">
    <property type="entry name" value="HISTIDINE KINASE"/>
    <property type="match status" value="1"/>
</dbReference>
<evidence type="ECO:0000256" key="2">
    <source>
        <dbReference type="ARBA" id="ARBA00012438"/>
    </source>
</evidence>
<dbReference type="InterPro" id="IPR013656">
    <property type="entry name" value="PAS_4"/>
</dbReference>
<dbReference type="SUPFAM" id="SSF55785">
    <property type="entry name" value="PYP-like sensor domain (PAS domain)"/>
    <property type="match status" value="1"/>
</dbReference>
<dbReference type="AlphaFoldDB" id="A0A212LE32"/>
<dbReference type="RefSeq" id="WP_288196126.1">
    <property type="nucleotide sequence ID" value="NZ_LT608334.1"/>
</dbReference>
<dbReference type="InterPro" id="IPR035965">
    <property type="entry name" value="PAS-like_dom_sf"/>
</dbReference>
<dbReference type="GO" id="GO:0004673">
    <property type="term" value="F:protein histidine kinase activity"/>
    <property type="evidence" value="ECO:0007669"/>
    <property type="project" value="UniProtKB-EC"/>
</dbReference>
<keyword evidence="9" id="KW-0472">Membrane</keyword>
<evidence type="ECO:0000256" key="9">
    <source>
        <dbReference type="SAM" id="Phobius"/>
    </source>
</evidence>
<dbReference type="SMART" id="SM00911">
    <property type="entry name" value="HWE_HK"/>
    <property type="match status" value="1"/>
</dbReference>
<accession>A0A212LE32</accession>
<sequence length="463" mass="50148">MQPDDLETVETLARVITVAACASVSAGLVTYLVRMRHRNGGLVGTSALLCVFVLALAIGTIGQMLSESTGGGIFVLVEMVTAVIAFVVGIAVWPMIPRLIGQPTRQEANEANALLMEGQEANRKLIAQLSDLNRDLESRVAWRTAELETVRHRFEVALEGSDISVLELDADLVFTWVHNPPEPLAEDDILGRQPAELLLPAEAAEFMNIGRRVLAGSKAERFEISLTLGGRQRWFEGFIEPLRTDGSVGGILAAAIDISRYKEHEREMRDILRELTHRSKNLLAVVQGIARQSVEGSPEAAAFLAPFGSRLLALSAAHELLVQNGWRGIPLDEVVTRAWADVEGTMAIRVEIDGPRVLLGPDVAQNVMLGAHELVAAAAAAEQPPERVLVSWALLPDGGFRLDWRMFGTSSIKVSGFGQRLLRTVLPVVLGGEVTTLGISDVGFAYGVRGRIGPQLHLIQRPA</sequence>
<protein>
    <recommendedName>
        <fullName evidence="3">Blue-light-activated histidine kinase</fullName>
        <ecNumber evidence="2">2.7.13.3</ecNumber>
    </recommendedName>
</protein>
<evidence type="ECO:0000259" key="10">
    <source>
        <dbReference type="SMART" id="SM00911"/>
    </source>
</evidence>
<feature type="transmembrane region" description="Helical" evidence="9">
    <location>
        <begin position="40"/>
        <end position="61"/>
    </location>
</feature>
<evidence type="ECO:0000256" key="4">
    <source>
        <dbReference type="ARBA" id="ARBA00022553"/>
    </source>
</evidence>